<keyword evidence="5" id="KW-0539">Nucleus</keyword>
<feature type="region of interest" description="Disordered" evidence="6">
    <location>
        <begin position="132"/>
        <end position="199"/>
    </location>
</feature>
<dbReference type="AlphaFoldDB" id="E3KJT4"/>
<dbReference type="SMART" id="SM00361">
    <property type="entry name" value="RRM_1"/>
    <property type="match status" value="1"/>
</dbReference>
<dbReference type="eggNOG" id="KOG1996">
    <property type="taxonomic scope" value="Eukaryota"/>
</dbReference>
<feature type="compositionally biased region" description="Basic and acidic residues" evidence="6">
    <location>
        <begin position="27"/>
        <end position="40"/>
    </location>
</feature>
<feature type="domain" description="G-patch" evidence="7">
    <location>
        <begin position="688"/>
        <end position="734"/>
    </location>
</feature>
<keyword evidence="9" id="KW-1185">Reference proteome</keyword>
<reference key="1">
    <citation type="submission" date="2007-01" db="EMBL/GenBank/DDBJ databases">
        <title>The Genome Sequence of Puccinia graminis f. sp. tritici Strain CRL 75-36-700-3.</title>
        <authorList>
            <consortium name="The Broad Institute Genome Sequencing Platform"/>
            <person name="Birren B."/>
            <person name="Lander E."/>
            <person name="Galagan J."/>
            <person name="Nusbaum C."/>
            <person name="Devon K."/>
            <person name="Cuomo C."/>
            <person name="Jaffe D."/>
            <person name="Butler J."/>
            <person name="Alvarez P."/>
            <person name="Gnerre S."/>
            <person name="Grabherr M."/>
            <person name="Mauceli E."/>
            <person name="Brockman W."/>
            <person name="Young S."/>
            <person name="LaButti K."/>
            <person name="Sykes S."/>
            <person name="DeCaprio D."/>
            <person name="Crawford M."/>
            <person name="Koehrsen M."/>
            <person name="Engels R."/>
            <person name="Montgomery P."/>
            <person name="Pearson M."/>
            <person name="Howarth C."/>
            <person name="Larson L."/>
            <person name="White J."/>
            <person name="Zeng Q."/>
            <person name="Kodira C."/>
            <person name="Yandava C."/>
            <person name="Alvarado L."/>
            <person name="O'Leary S."/>
            <person name="Szabo L."/>
            <person name="Dean R."/>
            <person name="Schein J."/>
        </authorList>
    </citation>
    <scope>NUCLEOTIDE SEQUENCE</scope>
    <source>
        <strain>CRL 75-36-700-3</strain>
    </source>
</reference>
<dbReference type="InterPro" id="IPR003954">
    <property type="entry name" value="RRM_euk-type"/>
</dbReference>
<comment type="subcellular location">
    <subcellularLocation>
        <location evidence="1">Nucleus</location>
    </subcellularLocation>
</comment>
<evidence type="ECO:0000256" key="3">
    <source>
        <dbReference type="ARBA" id="ARBA00022884"/>
    </source>
</evidence>
<reference evidence="9" key="2">
    <citation type="journal article" date="2011" name="Proc. Natl. Acad. Sci. U.S.A.">
        <title>Obligate biotrophy features unraveled by the genomic analysis of rust fungi.</title>
        <authorList>
            <person name="Duplessis S."/>
            <person name="Cuomo C.A."/>
            <person name="Lin Y.-C."/>
            <person name="Aerts A."/>
            <person name="Tisserant E."/>
            <person name="Veneault-Fourrey C."/>
            <person name="Joly D.L."/>
            <person name="Hacquard S."/>
            <person name="Amselem J."/>
            <person name="Cantarel B.L."/>
            <person name="Chiu R."/>
            <person name="Coutinho P.M."/>
            <person name="Feau N."/>
            <person name="Field M."/>
            <person name="Frey P."/>
            <person name="Gelhaye E."/>
            <person name="Goldberg J."/>
            <person name="Grabherr M.G."/>
            <person name="Kodira C.D."/>
            <person name="Kohler A."/>
            <person name="Kuees U."/>
            <person name="Lindquist E.A."/>
            <person name="Lucas S.M."/>
            <person name="Mago R."/>
            <person name="Mauceli E."/>
            <person name="Morin E."/>
            <person name="Murat C."/>
            <person name="Pangilinan J.L."/>
            <person name="Park R."/>
            <person name="Pearson M."/>
            <person name="Quesneville H."/>
            <person name="Rouhier N."/>
            <person name="Sakthikumar S."/>
            <person name="Salamov A.A."/>
            <person name="Schmutz J."/>
            <person name="Selles B."/>
            <person name="Shapiro H."/>
            <person name="Tanguay P."/>
            <person name="Tuskan G.A."/>
            <person name="Henrissat B."/>
            <person name="Van de Peer Y."/>
            <person name="Rouze P."/>
            <person name="Ellis J.G."/>
            <person name="Dodds P.N."/>
            <person name="Schein J.E."/>
            <person name="Zhong S."/>
            <person name="Hamelin R.C."/>
            <person name="Grigoriev I.V."/>
            <person name="Szabo L.J."/>
            <person name="Martin F."/>
        </authorList>
    </citation>
    <scope>NUCLEOTIDE SEQUENCE [LARGE SCALE GENOMIC DNA]</scope>
    <source>
        <strain evidence="9">CRL 75-36-700-3 / race SCCL</strain>
    </source>
</reference>
<evidence type="ECO:0000256" key="1">
    <source>
        <dbReference type="ARBA" id="ARBA00004123"/>
    </source>
</evidence>
<dbReference type="VEuPathDB" id="FungiDB:PGTG_10718"/>
<dbReference type="GO" id="GO:0045292">
    <property type="term" value="P:mRNA cis splicing, via spliceosome"/>
    <property type="evidence" value="ECO:0007669"/>
    <property type="project" value="InterPro"/>
</dbReference>
<dbReference type="OrthoDB" id="5411533at2759"/>
<protein>
    <recommendedName>
        <fullName evidence="7">G-patch domain-containing protein</fullName>
    </recommendedName>
</protein>
<dbReference type="GO" id="GO:0003723">
    <property type="term" value="F:RNA binding"/>
    <property type="evidence" value="ECO:0007669"/>
    <property type="project" value="UniProtKB-KW"/>
</dbReference>
<dbReference type="KEGG" id="pgr:PGTG_10718"/>
<evidence type="ECO:0000256" key="2">
    <source>
        <dbReference type="ARBA" id="ARBA00022664"/>
    </source>
</evidence>
<feature type="region of interest" description="Disordered" evidence="6">
    <location>
        <begin position="454"/>
        <end position="522"/>
    </location>
</feature>
<feature type="compositionally biased region" description="Basic and acidic residues" evidence="6">
    <location>
        <begin position="499"/>
        <end position="511"/>
    </location>
</feature>
<dbReference type="InterPro" id="IPR040052">
    <property type="entry name" value="RBM17"/>
</dbReference>
<dbReference type="InterPro" id="IPR035979">
    <property type="entry name" value="RBD_domain_sf"/>
</dbReference>
<dbReference type="Proteomes" id="UP000008783">
    <property type="component" value="Unassembled WGS sequence"/>
</dbReference>
<feature type="region of interest" description="Disordered" evidence="6">
    <location>
        <begin position="653"/>
        <end position="689"/>
    </location>
</feature>
<feature type="compositionally biased region" description="Basic and acidic residues" evidence="6">
    <location>
        <begin position="137"/>
        <end position="147"/>
    </location>
</feature>
<dbReference type="FunFam" id="3.30.70.330:FF:000382">
    <property type="entry name" value="G-patch domain-containing protein"/>
    <property type="match status" value="1"/>
</dbReference>
<proteinExistence type="predicted"/>
<dbReference type="PROSITE" id="PS50174">
    <property type="entry name" value="G_PATCH"/>
    <property type="match status" value="1"/>
</dbReference>
<evidence type="ECO:0000256" key="5">
    <source>
        <dbReference type="ARBA" id="ARBA00023242"/>
    </source>
</evidence>
<dbReference type="GeneID" id="10546148"/>
<feature type="region of interest" description="Disordered" evidence="6">
    <location>
        <begin position="1"/>
        <end position="50"/>
    </location>
</feature>
<keyword evidence="2" id="KW-0507">mRNA processing</keyword>
<keyword evidence="3" id="KW-0694">RNA-binding</keyword>
<gene>
    <name evidence="8" type="ORF">PGTG_10718</name>
</gene>
<evidence type="ECO:0000256" key="6">
    <source>
        <dbReference type="SAM" id="MobiDB-lite"/>
    </source>
</evidence>
<dbReference type="InterPro" id="IPR000467">
    <property type="entry name" value="G_patch_dom"/>
</dbReference>
<sequence length="879" mass="93194">MLRGRLKSPIPTQTSLRGGTGLVKGHVTADRSHHQPHDPAHSSWLAPPSPPLLKKLLPQASVPNQYEASALNNLARPFGESAAQISWSFVQGFGSPMSFKFGAFSGSSAGGNPSSSIGGGGGLYAGISLGGSTPAKKNTDEPAEKSTADSAQPATAALDPSIDSPNVDQDERSANTDNSKDDTKKDDEKSKASASSWSSSLRFAPVIRKQPAKSTTKPFAVPFSATVSVTTKSGLAATAFAPDDEHEVAPSNSTSRTMHIPGRAKAALNAPAPAAQTSKAPSVFARKGGFLAAHAPERIPGSSNTSGASAGTLSTSTAIEKVDSSIPGFKHSFPAMLAQTTTLKGLVPSNNSGNPNKLLKKKLEQPPPLTLPDDEFGTGGGGDVNGFAQSEAGRKLALRAARNSKKSKKKGKTREVDPAILFMEDYDPARPNDYNEWMNFIKRRREERREALRLERQRQQRQEREEMSESSYYSSDDDGSGSDDARAAPRGNFFAPPAEYHEPSAKDEDNQRPPSAGPLPSIARAETGDEAYARRVALSQGIPHNPPQHVTGTEISMAESATSIEAPPTSAAPIVSVADAQARAKLIAERLQRLRDSNNEASGGSPASGNDTYEIPSFVPPQPAPHPPPTLLEAQAKAKVIAAKLAALNGMKSSTSGTAGVPHALPQSNQESAPLGPTTEAPNKAPGQPDFARRLMDKYGWKEGQGLGANESGRTSILTVAAGSSGPGGNKKRKENPGDSAMAGPTGPHKIGSMAKGRGVVIDDAKSQRDLEEKIRYGEPTRIVYLTNVVAVDEVDDELATEIAEEARKHGIVERCFVRIVQREDIDDPSEKVRVFILYSGLVGAWKAVKTFDGRFFGGRNIRARFFSENSFTLGDWDA</sequence>
<dbReference type="STRING" id="418459.E3KJT4"/>
<dbReference type="InParanoid" id="E3KJT4"/>
<feature type="region of interest" description="Disordered" evidence="6">
    <location>
        <begin position="594"/>
        <end position="627"/>
    </location>
</feature>
<feature type="compositionally biased region" description="Polar residues" evidence="6">
    <location>
        <begin position="599"/>
        <end position="611"/>
    </location>
</feature>
<dbReference type="CDD" id="cd12374">
    <property type="entry name" value="RRM_UHM_SPF45_PUF60"/>
    <property type="match status" value="1"/>
</dbReference>
<organism evidence="8 9">
    <name type="scientific">Puccinia graminis f. sp. tritici (strain CRL 75-36-700-3 / race SCCL)</name>
    <name type="common">Black stem rust fungus</name>
    <dbReference type="NCBI Taxonomy" id="418459"/>
    <lineage>
        <taxon>Eukaryota</taxon>
        <taxon>Fungi</taxon>
        <taxon>Dikarya</taxon>
        <taxon>Basidiomycota</taxon>
        <taxon>Pucciniomycotina</taxon>
        <taxon>Pucciniomycetes</taxon>
        <taxon>Pucciniales</taxon>
        <taxon>Pucciniaceae</taxon>
        <taxon>Puccinia</taxon>
    </lineage>
</organism>
<dbReference type="Gene3D" id="3.30.70.330">
    <property type="match status" value="1"/>
</dbReference>
<dbReference type="InterPro" id="IPR012677">
    <property type="entry name" value="Nucleotide-bd_a/b_plait_sf"/>
</dbReference>
<evidence type="ECO:0000256" key="4">
    <source>
        <dbReference type="ARBA" id="ARBA00023187"/>
    </source>
</evidence>
<evidence type="ECO:0000313" key="8">
    <source>
        <dbReference type="EMBL" id="EFP84559.2"/>
    </source>
</evidence>
<evidence type="ECO:0000313" key="9">
    <source>
        <dbReference type="Proteomes" id="UP000008783"/>
    </source>
</evidence>
<name>E3KJT4_PUCGT</name>
<feature type="compositionally biased region" description="Basic and acidic residues" evidence="6">
    <location>
        <begin position="169"/>
        <end position="191"/>
    </location>
</feature>
<feature type="region of interest" description="Disordered" evidence="6">
    <location>
        <begin position="346"/>
        <end position="388"/>
    </location>
</feature>
<evidence type="ECO:0000259" key="7">
    <source>
        <dbReference type="PROSITE" id="PS50174"/>
    </source>
</evidence>
<feature type="compositionally biased region" description="Basic and acidic residues" evidence="6">
    <location>
        <begin position="454"/>
        <end position="467"/>
    </location>
</feature>
<dbReference type="EMBL" id="DS178291">
    <property type="protein sequence ID" value="EFP84559.2"/>
    <property type="molecule type" value="Genomic_DNA"/>
</dbReference>
<dbReference type="Pfam" id="PF01585">
    <property type="entry name" value="G-patch"/>
    <property type="match status" value="1"/>
</dbReference>
<dbReference type="HOGENOM" id="CLU_327354_0_0_1"/>
<dbReference type="GO" id="GO:0000398">
    <property type="term" value="P:mRNA splicing, via spliceosome"/>
    <property type="evidence" value="ECO:0000318"/>
    <property type="project" value="GO_Central"/>
</dbReference>
<keyword evidence="4" id="KW-0508">mRNA splicing</keyword>
<dbReference type="PANTHER" id="PTHR13288">
    <property type="entry name" value="SPLICING FACTOR 45 SPF45"/>
    <property type="match status" value="1"/>
</dbReference>
<accession>E3KJT4</accession>
<dbReference type="RefSeq" id="XP_003328978.2">
    <property type="nucleotide sequence ID" value="XM_003328930.2"/>
</dbReference>
<dbReference type="SMART" id="SM00443">
    <property type="entry name" value="G_patch"/>
    <property type="match status" value="1"/>
</dbReference>
<dbReference type="SUPFAM" id="SSF54928">
    <property type="entry name" value="RNA-binding domain, RBD"/>
    <property type="match status" value="1"/>
</dbReference>
<feature type="region of interest" description="Disordered" evidence="6">
    <location>
        <begin position="719"/>
        <end position="756"/>
    </location>
</feature>
<dbReference type="PANTHER" id="PTHR13288:SF8">
    <property type="entry name" value="SPLICING FACTOR 45"/>
    <property type="match status" value="1"/>
</dbReference>
<dbReference type="GO" id="GO:0005634">
    <property type="term" value="C:nucleus"/>
    <property type="evidence" value="ECO:0007669"/>
    <property type="project" value="UniProtKB-SubCell"/>
</dbReference>
<feature type="compositionally biased region" description="Pro residues" evidence="6">
    <location>
        <begin position="618"/>
        <end position="627"/>
    </location>
</feature>